<dbReference type="GeneID" id="18241269"/>
<dbReference type="EMBL" id="GL882884">
    <property type="protein sequence ID" value="EGF80188.1"/>
    <property type="molecule type" value="Genomic_DNA"/>
</dbReference>
<keyword evidence="1" id="KW-0472">Membrane</keyword>
<keyword evidence="1" id="KW-0812">Transmembrane</keyword>
<accession>F4P3B8</accession>
<keyword evidence="1" id="KW-1133">Transmembrane helix</keyword>
<organism evidence="2 3">
    <name type="scientific">Batrachochytrium dendrobatidis (strain JAM81 / FGSC 10211)</name>
    <name type="common">Frog chytrid fungus</name>
    <dbReference type="NCBI Taxonomy" id="684364"/>
    <lineage>
        <taxon>Eukaryota</taxon>
        <taxon>Fungi</taxon>
        <taxon>Fungi incertae sedis</taxon>
        <taxon>Chytridiomycota</taxon>
        <taxon>Chytridiomycota incertae sedis</taxon>
        <taxon>Chytridiomycetes</taxon>
        <taxon>Rhizophydiales</taxon>
        <taxon>Rhizophydiales incertae sedis</taxon>
        <taxon>Batrachochytrium</taxon>
    </lineage>
</organism>
<sequence length="201" mass="22242">MPAPFQNLSSTYAAFFALFTISLAFSIYATVTPDFLRVNQIPVFGSLSMSFGLFQNCLTTGTSTTCTEFPTKDCHISLPKHADDDMSLCQSFLTARYLEIGALTFGGLAWMSWLAMINYTTRAATVGATIWCTGVHATCQILVNVIMFKRRDDSIFFIGGDYGVSHSFTTASWVLDIVLIAMLGIALWMRRSPEYIYVAIP</sequence>
<evidence type="ECO:0000313" key="2">
    <source>
        <dbReference type="EMBL" id="EGF80188.1"/>
    </source>
</evidence>
<gene>
    <name evidence="2" type="ORF">BATDEDRAFT_36974</name>
</gene>
<feature type="transmembrane region" description="Helical" evidence="1">
    <location>
        <begin position="128"/>
        <end position="147"/>
    </location>
</feature>
<proteinExistence type="predicted"/>
<dbReference type="Proteomes" id="UP000007241">
    <property type="component" value="Unassembled WGS sequence"/>
</dbReference>
<protein>
    <submittedName>
        <fullName evidence="2">Expressed protein</fullName>
    </submittedName>
</protein>
<feature type="transmembrane region" description="Helical" evidence="1">
    <location>
        <begin position="97"/>
        <end position="116"/>
    </location>
</feature>
<evidence type="ECO:0000256" key="1">
    <source>
        <dbReference type="SAM" id="Phobius"/>
    </source>
</evidence>
<dbReference type="HOGENOM" id="CLU_1360182_0_0_1"/>
<dbReference type="AlphaFoldDB" id="F4P3B8"/>
<keyword evidence="3" id="KW-1185">Reference proteome</keyword>
<feature type="transmembrane region" description="Helical" evidence="1">
    <location>
        <begin position="168"/>
        <end position="189"/>
    </location>
</feature>
<name>F4P3B8_BATDJ</name>
<dbReference type="OrthoDB" id="2128861at2759"/>
<reference evidence="2 3" key="1">
    <citation type="submission" date="2009-12" db="EMBL/GenBank/DDBJ databases">
        <title>The draft genome of Batrachochytrium dendrobatidis.</title>
        <authorList>
            <consortium name="US DOE Joint Genome Institute (JGI-PGF)"/>
            <person name="Kuo A."/>
            <person name="Salamov A."/>
            <person name="Schmutz J."/>
            <person name="Lucas S."/>
            <person name="Pitluck S."/>
            <person name="Rosenblum E."/>
            <person name="Stajich J."/>
            <person name="Eisen M."/>
            <person name="Grigoriev I.V."/>
        </authorList>
    </citation>
    <scope>NUCLEOTIDE SEQUENCE [LARGE SCALE GENOMIC DNA]</scope>
    <source>
        <strain evidence="3">JAM81 / FGSC 10211</strain>
    </source>
</reference>
<evidence type="ECO:0000313" key="3">
    <source>
        <dbReference type="Proteomes" id="UP000007241"/>
    </source>
</evidence>
<dbReference type="InParanoid" id="F4P3B8"/>
<feature type="transmembrane region" description="Helical" evidence="1">
    <location>
        <begin position="12"/>
        <end position="31"/>
    </location>
</feature>
<dbReference type="RefSeq" id="XP_006679142.1">
    <property type="nucleotide sequence ID" value="XM_006679079.1"/>
</dbReference>